<comment type="caution">
    <text evidence="4">The sequence shown here is derived from an EMBL/GenBank/DDBJ whole genome shotgun (WGS) entry which is preliminary data.</text>
</comment>
<dbReference type="PROSITE" id="PS50885">
    <property type="entry name" value="HAMP"/>
    <property type="match status" value="1"/>
</dbReference>
<sequence length="497" mass="56743">MKLLNNLPLRLIAVVVAAFSMLLLFAYFATIYYQGIKTKHVNTVAMAVEAGRLADEIAEMVELWATTSDSSVVLSNSADKLEQLRARYATYLEVLQSGGKRTIGKRQKVEIVRVKEAEGLLRELQKDWKELSPSIEWLVRYLSGIPDATQASYDKAWVSIQSSEFARKNDKLRDVYLDWAQKQEYTQYLWFYTLLTLTILLFFVLFVVVRYLLFQPIRQIARVTAQLANGELGVKVTHYNNNEIGAVARNLNRISETLFYASEFAKEIGQGNLDAKYKGNQEVLNNTENNLIAILEQMRQQLKEVARRDQEERWIEAGVAHFASVLRGASNLPLDELAYLIISNLVQYMELQQGAIYFVQEQIAKTSLKLLAAYALNKRRYIDKEFLPGEGLVGQVYRDKSTAYLEDVPPTFDKISSALGAAKPRSALVAPLKLNENVYAVVELMSLHPIPKYKRDFLERVSENLASVILTAKNNERLRKIQQEAEEVEKRIKRRGI</sequence>
<name>A0A846MPA1_9BACT</name>
<keyword evidence="2" id="KW-0812">Transmembrane</keyword>
<feature type="transmembrane region" description="Helical" evidence="2">
    <location>
        <begin position="189"/>
        <end position="213"/>
    </location>
</feature>
<dbReference type="SUPFAM" id="SSF158472">
    <property type="entry name" value="HAMP domain-like"/>
    <property type="match status" value="1"/>
</dbReference>
<dbReference type="Gene3D" id="6.10.340.10">
    <property type="match status" value="1"/>
</dbReference>
<feature type="coiled-coil region" evidence="1">
    <location>
        <begin position="284"/>
        <end position="312"/>
    </location>
</feature>
<dbReference type="Proteomes" id="UP000537126">
    <property type="component" value="Unassembled WGS sequence"/>
</dbReference>
<protein>
    <submittedName>
        <fullName evidence="4">HAMP domain-containing protein</fullName>
    </submittedName>
</protein>
<keyword evidence="2" id="KW-1133">Transmembrane helix</keyword>
<dbReference type="InterPro" id="IPR029016">
    <property type="entry name" value="GAF-like_dom_sf"/>
</dbReference>
<reference evidence="4 5" key="1">
    <citation type="submission" date="2020-03" db="EMBL/GenBank/DDBJ databases">
        <title>Genomic Encyclopedia of Type Strains, Phase IV (KMG-IV): sequencing the most valuable type-strain genomes for metagenomic binning, comparative biology and taxonomic classification.</title>
        <authorList>
            <person name="Goeker M."/>
        </authorList>
    </citation>
    <scope>NUCLEOTIDE SEQUENCE [LARGE SCALE GENOMIC DNA]</scope>
    <source>
        <strain evidence="4 5">DSM 5718</strain>
    </source>
</reference>
<dbReference type="RefSeq" id="WP_166918538.1">
    <property type="nucleotide sequence ID" value="NZ_JAASRN010000001.1"/>
</dbReference>
<dbReference type="InterPro" id="IPR003660">
    <property type="entry name" value="HAMP_dom"/>
</dbReference>
<evidence type="ECO:0000256" key="2">
    <source>
        <dbReference type="SAM" id="Phobius"/>
    </source>
</evidence>
<dbReference type="EMBL" id="JAASRN010000001">
    <property type="protein sequence ID" value="NIK73281.1"/>
    <property type="molecule type" value="Genomic_DNA"/>
</dbReference>
<dbReference type="SMART" id="SM00065">
    <property type="entry name" value="GAF"/>
    <property type="match status" value="1"/>
</dbReference>
<dbReference type="CDD" id="cd06225">
    <property type="entry name" value="HAMP"/>
    <property type="match status" value="1"/>
</dbReference>
<dbReference type="SUPFAM" id="SSF55781">
    <property type="entry name" value="GAF domain-like"/>
    <property type="match status" value="1"/>
</dbReference>
<keyword evidence="2" id="KW-0472">Membrane</keyword>
<evidence type="ECO:0000256" key="1">
    <source>
        <dbReference type="SAM" id="Coils"/>
    </source>
</evidence>
<dbReference type="InterPro" id="IPR003018">
    <property type="entry name" value="GAF"/>
</dbReference>
<evidence type="ECO:0000313" key="5">
    <source>
        <dbReference type="Proteomes" id="UP000537126"/>
    </source>
</evidence>
<keyword evidence="5" id="KW-1185">Reference proteome</keyword>
<evidence type="ECO:0000313" key="4">
    <source>
        <dbReference type="EMBL" id="NIK73281.1"/>
    </source>
</evidence>
<dbReference type="GO" id="GO:0007165">
    <property type="term" value="P:signal transduction"/>
    <property type="evidence" value="ECO:0007669"/>
    <property type="project" value="InterPro"/>
</dbReference>
<feature type="transmembrane region" description="Helical" evidence="2">
    <location>
        <begin position="12"/>
        <end position="33"/>
    </location>
</feature>
<proteinExistence type="predicted"/>
<feature type="domain" description="HAMP" evidence="3">
    <location>
        <begin position="211"/>
        <end position="263"/>
    </location>
</feature>
<evidence type="ECO:0000259" key="3">
    <source>
        <dbReference type="PROSITE" id="PS50885"/>
    </source>
</evidence>
<dbReference type="Gene3D" id="3.30.450.40">
    <property type="match status" value="1"/>
</dbReference>
<dbReference type="AlphaFoldDB" id="A0A846MPA1"/>
<organism evidence="4 5">
    <name type="scientific">Thermonema lapsum</name>
    <dbReference type="NCBI Taxonomy" id="28195"/>
    <lineage>
        <taxon>Bacteria</taxon>
        <taxon>Pseudomonadati</taxon>
        <taxon>Bacteroidota</taxon>
        <taxon>Cytophagia</taxon>
        <taxon>Cytophagales</taxon>
        <taxon>Thermonemataceae</taxon>
        <taxon>Thermonema</taxon>
    </lineage>
</organism>
<dbReference type="Pfam" id="PF13185">
    <property type="entry name" value="GAF_2"/>
    <property type="match status" value="1"/>
</dbReference>
<dbReference type="SMART" id="SM00304">
    <property type="entry name" value="HAMP"/>
    <property type="match status" value="1"/>
</dbReference>
<gene>
    <name evidence="4" type="ORF">FHS56_000767</name>
</gene>
<keyword evidence="1" id="KW-0175">Coiled coil</keyword>
<dbReference type="GO" id="GO:0016020">
    <property type="term" value="C:membrane"/>
    <property type="evidence" value="ECO:0007669"/>
    <property type="project" value="InterPro"/>
</dbReference>
<dbReference type="Pfam" id="PF00672">
    <property type="entry name" value="HAMP"/>
    <property type="match status" value="1"/>
</dbReference>
<accession>A0A846MPA1</accession>